<organism evidence="3 4">
    <name type="scientific">Reichenbachiella carrageenanivorans</name>
    <dbReference type="NCBI Taxonomy" id="2979869"/>
    <lineage>
        <taxon>Bacteria</taxon>
        <taxon>Pseudomonadati</taxon>
        <taxon>Bacteroidota</taxon>
        <taxon>Cytophagia</taxon>
        <taxon>Cytophagales</taxon>
        <taxon>Reichenbachiellaceae</taxon>
        <taxon>Reichenbachiella</taxon>
    </lineage>
</organism>
<dbReference type="Gene3D" id="2.60.40.10">
    <property type="entry name" value="Immunoglobulins"/>
    <property type="match status" value="5"/>
</dbReference>
<dbReference type="Pfam" id="PF17963">
    <property type="entry name" value="Big_9"/>
    <property type="match status" value="1"/>
</dbReference>
<dbReference type="EMBL" id="CP106735">
    <property type="protein sequence ID" value="UXX78980.1"/>
    <property type="molecule type" value="Genomic_DNA"/>
</dbReference>
<dbReference type="SMART" id="SM00736">
    <property type="entry name" value="CADG"/>
    <property type="match status" value="1"/>
</dbReference>
<sequence length="1307" mass="139612">MKAIKYYLLSLSLLMAAVVQAEPGDTLQLRSGTALGASWGANGGYTTFGVAGQYVKGASIAGGNYTGTIGYLFGGLQMPTPNEAPIAISPSVQFYHEIGEVLTLDGYDPEGAPVTFEVIREPEYGTLSLADGVTTHELILTPIPGLLPDVVYEDTLTFQVSEVNTSETSNVATVAFKFLLEDTPHGVTSLAKASNTFTVSIADTVFNASYGVDVNYYNLSNPLAPQFVNIQQGSIEASQWTIDGLSASYAFSVDQTANEYLFTEDQVLVTVLVTSPNGYSSFNSYIIDNAAGGRVLASADGDYFVIGSEMTVPENKSVIVKLVAVDFAGFGTMPTVEWTKNSSKGVLSEVKLVESSGNIKIWEAKYTSTSDVGGTDDFAFRVFNPVRNSYESGGITMQIQEVNDVPKLAGIPAQQLNEGTSKDVTLSYSDPDNEIKLSAESLNPGLGASIEGGKLRLTALDDFNGNAVVKVWVEELETSEKYLILKQLQVTVSPVNDQPVLAAIGDQSVDEDESIDIALSATDVDSDFQIFSYQGTISDPALASLQFVGNTLKVIPKPNAYGTAEVSVIADDGSGASNALSNPVIFNVTFDAVNDEPVFIKTMPSQTLVENGVAYKINMGDYVFDAETDYSLLTYSTDVSDKITVSFTNGVATVMPIADQWGFSSIKFYIEDPAGNQIAQSVFFNVRPAASDIEVDQGMADIVLDEDFGTYTVDITSAFKVADGTSYIDRDDIGGSALGNTLFDITFDNVNHTMTLHSKPNVYGNEDFVLVGTTTGPGVLQTINVDIASVNDAPVISPIASQQVKEDGVLSHLVIEVSDAEQETLSGFAVTSANQSLVADANIQWEDKGTYYLVSIAPEADRNGAVSLTASVSDGTNTSDLSFNLNITAVNDLPELVGSLSDLDQEEDYSVDLATLFSDKEGDALTYVVEQKPDWITVSGTVLTGKPTNSDVGSGQITVKVSDLGGAISTTFDFDIVNINDAPIRVQKAGRRIIYAGSAFSYDFPASNFMDIDQADVLSYSVEVLPDWMTEVDGTVSGTPDEAHVGLSKVVYKSTDVGGSFARDTLYLDVQTLSYDVAVTLTQTSGCEGGSSSVVASGAFDYNWYDASDQLLQAGGSTFEATTATTVFVEGVDGQDIATASKFETSVVFNPLPSADLTQEGDELKVTEVAGYSYTWYEGDTEISGATGATYEPTESGTYKVTVQSDLGCSTTSSTLDVEVSILGLGDELAEVRIYPVPARDELTIGLPSVWTAGQLSIVNLQGQEMISLINQMDREIKVDLRSLRSGIYFVRMQLETQTLQLKFIKE</sequence>
<dbReference type="Pfam" id="PF17892">
    <property type="entry name" value="Cadherin_5"/>
    <property type="match status" value="1"/>
</dbReference>
<dbReference type="Pfam" id="PF05345">
    <property type="entry name" value="He_PIG"/>
    <property type="match status" value="2"/>
</dbReference>
<dbReference type="NCBIfam" id="TIGR04183">
    <property type="entry name" value="Por_Secre_tail"/>
    <property type="match status" value="1"/>
</dbReference>
<dbReference type="CDD" id="cd00146">
    <property type="entry name" value="PKD"/>
    <property type="match status" value="1"/>
</dbReference>
<gene>
    <name evidence="3" type="ORF">N7E81_16625</name>
</gene>
<dbReference type="InterPro" id="IPR015919">
    <property type="entry name" value="Cadherin-like_sf"/>
</dbReference>
<feature type="signal peptide" evidence="1">
    <location>
        <begin position="1"/>
        <end position="21"/>
    </location>
</feature>
<dbReference type="InterPro" id="IPR013783">
    <property type="entry name" value="Ig-like_fold"/>
</dbReference>
<dbReference type="InterPro" id="IPR006644">
    <property type="entry name" value="Cadg"/>
</dbReference>
<feature type="chain" id="PRO_5045189623" evidence="1">
    <location>
        <begin position="22"/>
        <end position="1307"/>
    </location>
</feature>
<evidence type="ECO:0000313" key="4">
    <source>
        <dbReference type="Proteomes" id="UP001062165"/>
    </source>
</evidence>
<dbReference type="InterPro" id="IPR026444">
    <property type="entry name" value="Secre_tail"/>
</dbReference>
<evidence type="ECO:0000256" key="1">
    <source>
        <dbReference type="SAM" id="SignalP"/>
    </source>
</evidence>
<dbReference type="NCBIfam" id="NF012211">
    <property type="entry name" value="tand_rpt_95"/>
    <property type="match status" value="1"/>
</dbReference>
<keyword evidence="4" id="KW-1185">Reference proteome</keyword>
<keyword evidence="1" id="KW-0732">Signal</keyword>
<reference evidence="3" key="1">
    <citation type="submission" date="2022-10" db="EMBL/GenBank/DDBJ databases">
        <title>Comparative genomics and taxonomic characterization of three novel marine species of genus Reichenbachiella exhibiting antioxidant and polysaccharide degradation activities.</title>
        <authorList>
            <person name="Muhammad N."/>
            <person name="Lee Y.-J."/>
            <person name="Ko J."/>
            <person name="Kim S.-G."/>
        </authorList>
    </citation>
    <scope>NUCLEOTIDE SEQUENCE</scope>
    <source>
        <strain evidence="3">Wsw4-B4</strain>
    </source>
</reference>
<evidence type="ECO:0000313" key="3">
    <source>
        <dbReference type="EMBL" id="UXX78980.1"/>
    </source>
</evidence>
<dbReference type="InterPro" id="IPR041690">
    <property type="entry name" value="Cadherin_5"/>
</dbReference>
<dbReference type="Pfam" id="PF18962">
    <property type="entry name" value="Por_Secre_tail"/>
    <property type="match status" value="1"/>
</dbReference>
<dbReference type="RefSeq" id="WP_263050724.1">
    <property type="nucleotide sequence ID" value="NZ_CP106735.1"/>
</dbReference>
<dbReference type="Proteomes" id="UP001062165">
    <property type="component" value="Chromosome"/>
</dbReference>
<name>A0ABY6D554_9BACT</name>
<accession>A0ABY6D554</accession>
<proteinExistence type="predicted"/>
<dbReference type="SUPFAM" id="SSF49313">
    <property type="entry name" value="Cadherin-like"/>
    <property type="match status" value="2"/>
</dbReference>
<feature type="domain" description="Dystroglycan-type cadherin-like" evidence="2">
    <location>
        <begin position="895"/>
        <end position="983"/>
    </location>
</feature>
<protein>
    <submittedName>
        <fullName evidence="3">Ig-like domain-containing protein</fullName>
    </submittedName>
</protein>
<evidence type="ECO:0000259" key="2">
    <source>
        <dbReference type="SMART" id="SM00736"/>
    </source>
</evidence>